<dbReference type="InterPro" id="IPR018022">
    <property type="entry name" value="IPT"/>
</dbReference>
<sequence length="302" mass="34087">MKIIAVLGSSGSGKSALAHRIAMEQNCKIFSLDSLSIYKYLDITSAKPTLLEQSQVCYYALNILEPHQKSNVMIFKDLLLQSIEDIKNNSPHTPLLIVGGSSFFLKSIMEGLSPMPPLEEHEEWVKSLGNISMQYAQLTQIDKTYAQSLSPTDTYRICKALALFKATNTPPSIYFATHKKESLGYDIKIFCLECERDELRERIAKRTKAMIQKGIVEEVQNVLESYGAQAPALNAIGAKECVNFLQGKVATLQQLEEQIFFHTCQLAKRQRTFNRTQFAQITHLKEKALEAQLIQQIHNNTL</sequence>
<evidence type="ECO:0000256" key="11">
    <source>
        <dbReference type="HAMAP-Rule" id="MF_00185"/>
    </source>
</evidence>
<feature type="region of interest" description="Interaction with substrate tRNA" evidence="11">
    <location>
        <begin position="33"/>
        <end position="36"/>
    </location>
</feature>
<dbReference type="PATRIC" id="fig|76936.10.peg.368"/>
<feature type="binding site" evidence="11">
    <location>
        <begin position="8"/>
        <end position="15"/>
    </location>
    <ligand>
        <name>ATP</name>
        <dbReference type="ChEBI" id="CHEBI:30616"/>
    </ligand>
</feature>
<evidence type="ECO:0000256" key="10">
    <source>
        <dbReference type="ARBA" id="ARBA00049563"/>
    </source>
</evidence>
<reference evidence="15" key="2">
    <citation type="submission" date="2015-11" db="EMBL/GenBank/DDBJ databases">
        <authorList>
            <person name="Zhang Y."/>
            <person name="Guo Z."/>
        </authorList>
    </citation>
    <scope>NUCLEOTIDE SEQUENCE</scope>
    <source>
        <strain evidence="15">1</strain>
    </source>
</reference>
<comment type="similarity">
    <text evidence="3 11 14">Belongs to the IPP transferase family.</text>
</comment>
<keyword evidence="5 11" id="KW-0808">Transferase</keyword>
<evidence type="ECO:0000256" key="14">
    <source>
        <dbReference type="RuleBase" id="RU003785"/>
    </source>
</evidence>
<protein>
    <recommendedName>
        <fullName evidence="11">tRNA dimethylallyltransferase</fullName>
        <ecNumber evidence="11">2.5.1.75</ecNumber>
    </recommendedName>
    <alternativeName>
        <fullName evidence="11">Dimethylallyl diphosphate:tRNA dimethylallyltransferase</fullName>
        <shortName evidence="11">DMAPP:tRNA dimethylallyltransferase</shortName>
        <shortName evidence="11">DMATase</shortName>
    </alternativeName>
    <alternativeName>
        <fullName evidence="11">Isopentenyl-diphosphate:tRNA isopentenyltransferase</fullName>
        <shortName evidence="11">IPP transferase</shortName>
        <shortName evidence="11">IPPT</shortName>
        <shortName evidence="11">IPTase</shortName>
    </alternativeName>
</protein>
<dbReference type="InterPro" id="IPR027417">
    <property type="entry name" value="P-loop_NTPase"/>
</dbReference>
<keyword evidence="7 11" id="KW-0547">Nucleotide-binding</keyword>
<comment type="cofactor">
    <cofactor evidence="1 11">
        <name>Mg(2+)</name>
        <dbReference type="ChEBI" id="CHEBI:18420"/>
    </cofactor>
</comment>
<evidence type="ECO:0000256" key="3">
    <source>
        <dbReference type="ARBA" id="ARBA00005842"/>
    </source>
</evidence>
<evidence type="ECO:0000313" key="17">
    <source>
        <dbReference type="Proteomes" id="UP000029925"/>
    </source>
</evidence>
<dbReference type="EMBL" id="JRPF02000001">
    <property type="protein sequence ID" value="TLD79596.1"/>
    <property type="molecule type" value="Genomic_DNA"/>
</dbReference>
<keyword evidence="8 11" id="KW-0067">ATP-binding</keyword>
<name>A0A099UFX2_9HELI</name>
<keyword evidence="17" id="KW-1185">Reference proteome</keyword>
<dbReference type="Gene3D" id="3.40.50.300">
    <property type="entry name" value="P-loop containing nucleotide triphosphate hydrolases"/>
    <property type="match status" value="1"/>
</dbReference>
<dbReference type="GeneID" id="78150702"/>
<evidence type="ECO:0000256" key="8">
    <source>
        <dbReference type="ARBA" id="ARBA00022840"/>
    </source>
</evidence>
<organism evidence="15 18">
    <name type="scientific">Helicobacter typhlonius</name>
    <dbReference type="NCBI Taxonomy" id="76936"/>
    <lineage>
        <taxon>Bacteria</taxon>
        <taxon>Pseudomonadati</taxon>
        <taxon>Campylobacterota</taxon>
        <taxon>Epsilonproteobacteria</taxon>
        <taxon>Campylobacterales</taxon>
        <taxon>Helicobacteraceae</taxon>
        <taxon>Helicobacter</taxon>
    </lineage>
</organism>
<accession>A0A099UFX2</accession>
<dbReference type="EC" id="2.5.1.75" evidence="11"/>
<dbReference type="EMBL" id="LN907858">
    <property type="protein sequence ID" value="CUU39265.1"/>
    <property type="molecule type" value="Genomic_DNA"/>
</dbReference>
<evidence type="ECO:0000313" key="18">
    <source>
        <dbReference type="Proteomes" id="UP000064525"/>
    </source>
</evidence>
<dbReference type="HAMAP" id="MF_00185">
    <property type="entry name" value="IPP_trans"/>
    <property type="match status" value="1"/>
</dbReference>
<evidence type="ECO:0000256" key="2">
    <source>
        <dbReference type="ARBA" id="ARBA00003213"/>
    </source>
</evidence>
<dbReference type="KEGG" id="hty:BN2458_PEG0379"/>
<evidence type="ECO:0000256" key="1">
    <source>
        <dbReference type="ARBA" id="ARBA00001946"/>
    </source>
</evidence>
<evidence type="ECO:0000256" key="6">
    <source>
        <dbReference type="ARBA" id="ARBA00022694"/>
    </source>
</evidence>
<dbReference type="Gene3D" id="1.10.20.140">
    <property type="match status" value="1"/>
</dbReference>
<evidence type="ECO:0000256" key="9">
    <source>
        <dbReference type="ARBA" id="ARBA00022842"/>
    </source>
</evidence>
<dbReference type="GO" id="GO:0006400">
    <property type="term" value="P:tRNA modification"/>
    <property type="evidence" value="ECO:0007669"/>
    <property type="project" value="TreeGrafter"/>
</dbReference>
<comment type="catalytic activity">
    <reaction evidence="10 11 12">
        <text>adenosine(37) in tRNA + dimethylallyl diphosphate = N(6)-dimethylallyladenosine(37) in tRNA + diphosphate</text>
        <dbReference type="Rhea" id="RHEA:26482"/>
        <dbReference type="Rhea" id="RHEA-COMP:10162"/>
        <dbReference type="Rhea" id="RHEA-COMP:10375"/>
        <dbReference type="ChEBI" id="CHEBI:33019"/>
        <dbReference type="ChEBI" id="CHEBI:57623"/>
        <dbReference type="ChEBI" id="CHEBI:74411"/>
        <dbReference type="ChEBI" id="CHEBI:74415"/>
        <dbReference type="EC" id="2.5.1.75"/>
    </reaction>
</comment>
<evidence type="ECO:0000256" key="4">
    <source>
        <dbReference type="ARBA" id="ARBA00011245"/>
    </source>
</evidence>
<evidence type="ECO:0000256" key="12">
    <source>
        <dbReference type="RuleBase" id="RU003783"/>
    </source>
</evidence>
<evidence type="ECO:0000256" key="7">
    <source>
        <dbReference type="ARBA" id="ARBA00022741"/>
    </source>
</evidence>
<dbReference type="OrthoDB" id="9776390at2"/>
<dbReference type="PANTHER" id="PTHR11088">
    <property type="entry name" value="TRNA DIMETHYLALLYLTRANSFERASE"/>
    <property type="match status" value="1"/>
</dbReference>
<dbReference type="SUPFAM" id="SSF52540">
    <property type="entry name" value="P-loop containing nucleoside triphosphate hydrolases"/>
    <property type="match status" value="1"/>
</dbReference>
<dbReference type="GO" id="GO:0005524">
    <property type="term" value="F:ATP binding"/>
    <property type="evidence" value="ECO:0007669"/>
    <property type="project" value="UniProtKB-UniRule"/>
</dbReference>
<evidence type="ECO:0000313" key="15">
    <source>
        <dbReference type="EMBL" id="CUU39265.1"/>
    </source>
</evidence>
<dbReference type="Pfam" id="PF01715">
    <property type="entry name" value="IPPT"/>
    <property type="match status" value="1"/>
</dbReference>
<reference evidence="16 17" key="1">
    <citation type="journal article" date="2014" name="Genome Announc.">
        <title>Draft genome sequences of eight enterohepatic helicobacter species isolated from both laboratory and wild rodents.</title>
        <authorList>
            <person name="Sheh A."/>
            <person name="Shen Z."/>
            <person name="Fox J.G."/>
        </authorList>
    </citation>
    <scope>NUCLEOTIDE SEQUENCE [LARGE SCALE GENOMIC DNA]</scope>
    <source>
        <strain evidence="16 17">MIT 98-6810</strain>
    </source>
</reference>
<keyword evidence="6 11" id="KW-0819">tRNA processing</keyword>
<dbReference type="GO" id="GO:0052381">
    <property type="term" value="F:tRNA dimethylallyltransferase activity"/>
    <property type="evidence" value="ECO:0007669"/>
    <property type="project" value="UniProtKB-UniRule"/>
</dbReference>
<keyword evidence="9 11" id="KW-0460">Magnesium</keyword>
<proteinExistence type="inferred from homology"/>
<dbReference type="AlphaFoldDB" id="A0A099UFX2"/>
<dbReference type="Proteomes" id="UP000064525">
    <property type="component" value="Chromosome I"/>
</dbReference>
<dbReference type="PANTHER" id="PTHR11088:SF60">
    <property type="entry name" value="TRNA DIMETHYLALLYLTRANSFERASE"/>
    <property type="match status" value="1"/>
</dbReference>
<evidence type="ECO:0000256" key="13">
    <source>
        <dbReference type="RuleBase" id="RU003784"/>
    </source>
</evidence>
<dbReference type="STRING" id="76936.BN2458_PEG0379"/>
<comment type="subunit">
    <text evidence="4 11">Monomer.</text>
</comment>
<evidence type="ECO:0000313" key="16">
    <source>
        <dbReference type="EMBL" id="TLD79596.1"/>
    </source>
</evidence>
<dbReference type="RefSeq" id="WP_034342085.1">
    <property type="nucleotide sequence ID" value="NZ_CAOMJD010000005.1"/>
</dbReference>
<comment type="function">
    <text evidence="2 11 13">Catalyzes the transfer of a dimethylallyl group onto the adenine at position 37 in tRNAs that read codons beginning with uridine, leading to the formation of N6-(dimethylallyl)adenosine (i(6)A).</text>
</comment>
<reference evidence="18" key="3">
    <citation type="submission" date="2015-11" db="EMBL/GenBank/DDBJ databases">
        <authorList>
            <person name="Anvar S.Y."/>
        </authorList>
    </citation>
    <scope>NUCLEOTIDE SEQUENCE [LARGE SCALE GENOMIC DNA]</scope>
</reference>
<dbReference type="InterPro" id="IPR039657">
    <property type="entry name" value="Dimethylallyltransferase"/>
</dbReference>
<dbReference type="NCBIfam" id="TIGR00174">
    <property type="entry name" value="miaA"/>
    <property type="match status" value="1"/>
</dbReference>
<comment type="caution">
    <text evidence="11">Lacks conserved residue(s) required for the propagation of feature annotation.</text>
</comment>
<feature type="site" description="Interaction with substrate tRNA" evidence="11">
    <location>
        <position position="101"/>
    </location>
</feature>
<gene>
    <name evidence="11 16" type="primary">miaA</name>
    <name evidence="15" type="ORF">BN2458_PEG0379</name>
    <name evidence="16" type="ORF">LS75_001275</name>
</gene>
<evidence type="ECO:0000256" key="5">
    <source>
        <dbReference type="ARBA" id="ARBA00022679"/>
    </source>
</evidence>
<dbReference type="Proteomes" id="UP000029925">
    <property type="component" value="Unassembled WGS sequence"/>
</dbReference>
<feature type="binding site" evidence="11">
    <location>
        <begin position="10"/>
        <end position="15"/>
    </location>
    <ligand>
        <name>substrate</name>
    </ligand>
</feature>